<evidence type="ECO:0000313" key="1">
    <source>
        <dbReference type="EMBL" id="PKI52567.1"/>
    </source>
</evidence>
<comment type="caution">
    <text evidence="1">The sequence shown here is derived from an EMBL/GenBank/DDBJ whole genome shotgun (WGS) entry which is preliminary data.</text>
</comment>
<gene>
    <name evidence="1" type="ORF">CRG98_027039</name>
</gene>
<proteinExistence type="predicted"/>
<sequence>MASTIAFEFPASKEKYLESLGDGSDLLGNNKVENHRLHTHGKTLKFLISNVVFDIPTLVKQIEDTCRGHVENLGRNVELRSKAQLCLVFSENPKTRRSRNENEVRLKKRKQPVNHVMAKMLMCHDTKYICD</sequence>
<dbReference type="AlphaFoldDB" id="A0A2I0J8K6"/>
<evidence type="ECO:0000313" key="2">
    <source>
        <dbReference type="Proteomes" id="UP000233551"/>
    </source>
</evidence>
<reference evidence="1 2" key="1">
    <citation type="submission" date="2017-11" db="EMBL/GenBank/DDBJ databases">
        <title>De-novo sequencing of pomegranate (Punica granatum L.) genome.</title>
        <authorList>
            <person name="Akparov Z."/>
            <person name="Amiraslanov A."/>
            <person name="Hajiyeva S."/>
            <person name="Abbasov M."/>
            <person name="Kaur K."/>
            <person name="Hamwieh A."/>
            <person name="Solovyev V."/>
            <person name="Salamov A."/>
            <person name="Braich B."/>
            <person name="Kosarev P."/>
            <person name="Mahmoud A."/>
            <person name="Hajiyev E."/>
            <person name="Babayeva S."/>
            <person name="Izzatullayeva V."/>
            <person name="Mammadov A."/>
            <person name="Mammadov A."/>
            <person name="Sharifova S."/>
            <person name="Ojaghi J."/>
            <person name="Eynullazada K."/>
            <person name="Bayramov B."/>
            <person name="Abdulazimova A."/>
            <person name="Shahmuradov I."/>
        </authorList>
    </citation>
    <scope>NUCLEOTIDE SEQUENCE [LARGE SCALE GENOMIC DNA]</scope>
    <source>
        <strain evidence="2">cv. AG2017</strain>
        <tissue evidence="1">Leaf</tissue>
    </source>
</reference>
<organism evidence="1 2">
    <name type="scientific">Punica granatum</name>
    <name type="common">Pomegranate</name>
    <dbReference type="NCBI Taxonomy" id="22663"/>
    <lineage>
        <taxon>Eukaryota</taxon>
        <taxon>Viridiplantae</taxon>
        <taxon>Streptophyta</taxon>
        <taxon>Embryophyta</taxon>
        <taxon>Tracheophyta</taxon>
        <taxon>Spermatophyta</taxon>
        <taxon>Magnoliopsida</taxon>
        <taxon>eudicotyledons</taxon>
        <taxon>Gunneridae</taxon>
        <taxon>Pentapetalae</taxon>
        <taxon>rosids</taxon>
        <taxon>malvids</taxon>
        <taxon>Myrtales</taxon>
        <taxon>Lythraceae</taxon>
        <taxon>Punica</taxon>
    </lineage>
</organism>
<dbReference type="EMBL" id="PGOL01001926">
    <property type="protein sequence ID" value="PKI52567.1"/>
    <property type="molecule type" value="Genomic_DNA"/>
</dbReference>
<dbReference type="Proteomes" id="UP000233551">
    <property type="component" value="Unassembled WGS sequence"/>
</dbReference>
<accession>A0A2I0J8K6</accession>
<protein>
    <submittedName>
        <fullName evidence="1">Uncharacterized protein</fullName>
    </submittedName>
</protein>
<keyword evidence="2" id="KW-1185">Reference proteome</keyword>
<name>A0A2I0J8K6_PUNGR</name>